<keyword evidence="1" id="KW-0677">Repeat</keyword>
<feature type="repeat" description="TPR" evidence="3">
    <location>
        <begin position="874"/>
        <end position="907"/>
    </location>
</feature>
<dbReference type="Gene3D" id="3.40.50.300">
    <property type="entry name" value="P-loop containing nucleotide triphosphate hydrolases"/>
    <property type="match status" value="1"/>
</dbReference>
<feature type="repeat" description="TPR" evidence="3">
    <location>
        <begin position="1252"/>
        <end position="1285"/>
    </location>
</feature>
<dbReference type="Proteomes" id="UP001159405">
    <property type="component" value="Unassembled WGS sequence"/>
</dbReference>
<feature type="repeat" description="TPR" evidence="3">
    <location>
        <begin position="748"/>
        <end position="781"/>
    </location>
</feature>
<keyword evidence="2 3" id="KW-0802">TPR repeat</keyword>
<feature type="repeat" description="TPR" evidence="3">
    <location>
        <begin position="1126"/>
        <end position="1159"/>
    </location>
</feature>
<dbReference type="InterPro" id="IPR019734">
    <property type="entry name" value="TPR_rpt"/>
</dbReference>
<dbReference type="SUPFAM" id="SSF52540">
    <property type="entry name" value="P-loop containing nucleoside triphosphate hydrolases"/>
    <property type="match status" value="1"/>
</dbReference>
<evidence type="ECO:0000256" key="4">
    <source>
        <dbReference type="SAM" id="Coils"/>
    </source>
</evidence>
<dbReference type="Gene3D" id="1.25.40.10">
    <property type="entry name" value="Tetratricopeptide repeat domain"/>
    <property type="match status" value="5"/>
</dbReference>
<protein>
    <recommendedName>
        <fullName evidence="7">UDP-N-acetylglucosamine--peptide N-acetylglucosaminyltransferase SPINDLY</fullName>
    </recommendedName>
</protein>
<feature type="repeat" description="TPR" evidence="3">
    <location>
        <begin position="1084"/>
        <end position="1117"/>
    </location>
</feature>
<evidence type="ECO:0000256" key="2">
    <source>
        <dbReference type="ARBA" id="ARBA00022803"/>
    </source>
</evidence>
<feature type="repeat" description="TPR" evidence="3">
    <location>
        <begin position="1210"/>
        <end position="1243"/>
    </location>
</feature>
<evidence type="ECO:0000256" key="3">
    <source>
        <dbReference type="PROSITE-ProRule" id="PRU00339"/>
    </source>
</evidence>
<evidence type="ECO:0000313" key="6">
    <source>
        <dbReference type="Proteomes" id="UP001159405"/>
    </source>
</evidence>
<organism evidence="5 6">
    <name type="scientific">Porites lobata</name>
    <dbReference type="NCBI Taxonomy" id="104759"/>
    <lineage>
        <taxon>Eukaryota</taxon>
        <taxon>Metazoa</taxon>
        <taxon>Cnidaria</taxon>
        <taxon>Anthozoa</taxon>
        <taxon>Hexacorallia</taxon>
        <taxon>Scleractinia</taxon>
        <taxon>Fungiina</taxon>
        <taxon>Poritidae</taxon>
        <taxon>Porites</taxon>
    </lineage>
</organism>
<dbReference type="PANTHER" id="PTHR45641">
    <property type="entry name" value="TETRATRICOPEPTIDE REPEAT PROTEIN (AFU_ORTHOLOGUE AFUA_6G03870)"/>
    <property type="match status" value="1"/>
</dbReference>
<dbReference type="PANTHER" id="PTHR45641:SF1">
    <property type="entry name" value="AAA+ ATPASE DOMAIN-CONTAINING PROTEIN"/>
    <property type="match status" value="1"/>
</dbReference>
<name>A0ABN8RWF4_9CNID</name>
<dbReference type="EMBL" id="CALNXK010000309">
    <property type="protein sequence ID" value="CAH3181892.1"/>
    <property type="molecule type" value="Genomic_DNA"/>
</dbReference>
<sequence>MEYTPQQLNYFRICYIAFNLVPEGLRKVFKQEWNFLYMTTPFGEWKDIPQNGSDFYNNETGKSRKKDARYFAIIQKGNTAEWDCSCLLFAILFSDSIGTTLSSTIRKEVDVLREVRNDIAHINEVELSDAEFKNYVARVIAAFTSLNLSTDEIEDVKNQSSFPTAEVKSLKLKADGLKADLKAKNEEVKNLNSELHSRQEEVETLTQEISSKVESFCSLTFKPSHQLIRRSNDVTRIKNKLEELYKESKGAISTIYLSGIPGCGKSQFARQVGQEVYDKRLREDKGLTFVSTLNAETLDSLADSYFNLAKQLGITEYTLTNLATSTKVDSSEKIQHLMRFISPKVKQFFAWLIIVDNVVDLSVVRNYVPPTASEEWGHGQMIVTTQDTQSIPFNSPHTYHESLSKGMHQDDAVDLLREVSQISNQQQAEEVAEVLEYQPLALAAAAVYVQTIVSYGTPNYGWTKYLETLNSEEREAREELFAKKNRAYPKTTATAIRIAITRALESDKVLCEVFCLFSLCSSDSLPIEAAVDFVKYRNKQQKEEFIRAKILESTMITCLYDVDGTPTYLRVHNVVHEVLKSTITSVLNRTNKAEDFSVAVKIFSSLIEDNKKLLLASESMCIKLRLTTSHCKALYQHFKTNFADAELTNNELFPSIAPRNLVSWLSSTAEVSRDLSNISEAHFFCTLCSDFVNYLDDELRDKLEKANYFRVQGLVSKDLDQNNQAKEYFEKSLAIKKEIYGEHHADVATIYDNLGTVYSDLGQYNRAKEYHEKSLAIRKEIYGEHHGDVAQSYNNLGNVYSDLGQHNQAQEYYEKSLAIKKEIYGEHHGDVAASYNNLGNVYSALGQYNQAKEYHEKSLAIRKEIYGEHHGDVAASYNNLGTVYGALGRYNQAKEYLEKSLAIRKEIFGEHHGAVATCCNNLGTVYIALGHYNQAKEYHEKSLAIRKEIYGEHHGAIATSYSNLGNVYIALGQYSQAKEYHEKSLAIRKEIYGEHHGAVVTSYSNLGSVYIALGQYNQAKEYHDKSLAIRKEIYGEHHGAVATCYNSLGNVYSNLGQYNQAKECYEKSLAIKKEIYGEHHGDVAASYNNLGNVYSALGQYNQAKEYHEKSLAIRKEIYGEHHGDVAASYNNLGTVYGALGRYNQAKEYLEKSLAIRKEIFGEHHGAVATCCNNLGTVYIALGHYNQAKEYHEKSLAIRKEIYGEHHGAIATSYSNLGTVYIALGQYSQAKEYHEKSLAIRKEIYGEHHGAVVTSYSNLGSVYIALGQYNQAKEYHDKSLAIRKEIYGEDHSSVAKSYFHLGNTYCSVEQYPLSEECYEKALSIYKTLYGEQHAAVKRTFNKLGFVKRKQRKLNQTRTKCCIA</sequence>
<dbReference type="SUPFAM" id="SSF48452">
    <property type="entry name" value="TPR-like"/>
    <property type="match status" value="3"/>
</dbReference>
<feature type="coiled-coil region" evidence="4">
    <location>
        <begin position="167"/>
        <end position="208"/>
    </location>
</feature>
<dbReference type="InterPro" id="IPR011990">
    <property type="entry name" value="TPR-like_helical_dom_sf"/>
</dbReference>
<feature type="repeat" description="TPR" evidence="3">
    <location>
        <begin position="1294"/>
        <end position="1327"/>
    </location>
</feature>
<proteinExistence type="predicted"/>
<dbReference type="PROSITE" id="PS50005">
    <property type="entry name" value="TPR"/>
    <property type="match status" value="14"/>
</dbReference>
<dbReference type="SMART" id="SM00028">
    <property type="entry name" value="TPR"/>
    <property type="match status" value="15"/>
</dbReference>
<reference evidence="5 6" key="1">
    <citation type="submission" date="2022-05" db="EMBL/GenBank/DDBJ databases">
        <authorList>
            <consortium name="Genoscope - CEA"/>
            <person name="William W."/>
        </authorList>
    </citation>
    <scope>NUCLEOTIDE SEQUENCE [LARGE SCALE GENOMIC DNA]</scope>
</reference>
<feature type="repeat" description="TPR" evidence="3">
    <location>
        <begin position="790"/>
        <end position="823"/>
    </location>
</feature>
<feature type="repeat" description="TPR" evidence="3">
    <location>
        <begin position="1168"/>
        <end position="1201"/>
    </location>
</feature>
<evidence type="ECO:0000256" key="1">
    <source>
        <dbReference type="ARBA" id="ARBA00022737"/>
    </source>
</evidence>
<keyword evidence="6" id="KW-1185">Reference proteome</keyword>
<dbReference type="InterPro" id="IPR027417">
    <property type="entry name" value="P-loop_NTPase"/>
</dbReference>
<evidence type="ECO:0008006" key="7">
    <source>
        <dbReference type="Google" id="ProtNLM"/>
    </source>
</evidence>
<keyword evidence="4" id="KW-0175">Coiled coil</keyword>
<feature type="repeat" description="TPR" evidence="3">
    <location>
        <begin position="832"/>
        <end position="865"/>
    </location>
</feature>
<dbReference type="PROSITE" id="PS50293">
    <property type="entry name" value="TPR_REGION"/>
    <property type="match status" value="6"/>
</dbReference>
<dbReference type="Pfam" id="PF13374">
    <property type="entry name" value="TPR_10"/>
    <property type="match status" value="2"/>
</dbReference>
<accession>A0ABN8RWF4</accession>
<feature type="repeat" description="TPR" evidence="3">
    <location>
        <begin position="1042"/>
        <end position="1075"/>
    </location>
</feature>
<dbReference type="Pfam" id="PF13424">
    <property type="entry name" value="TPR_12"/>
    <property type="match status" value="7"/>
</dbReference>
<comment type="caution">
    <text evidence="5">The sequence shown here is derived from an EMBL/GenBank/DDBJ whole genome shotgun (WGS) entry which is preliminary data.</text>
</comment>
<feature type="repeat" description="TPR" evidence="3">
    <location>
        <begin position="916"/>
        <end position="949"/>
    </location>
</feature>
<feature type="repeat" description="TPR" evidence="3">
    <location>
        <begin position="958"/>
        <end position="991"/>
    </location>
</feature>
<gene>
    <name evidence="5" type="ORF">PLOB_00025973</name>
</gene>
<evidence type="ECO:0000313" key="5">
    <source>
        <dbReference type="EMBL" id="CAH3181892.1"/>
    </source>
</evidence>
<feature type="repeat" description="TPR" evidence="3">
    <location>
        <begin position="1000"/>
        <end position="1033"/>
    </location>
</feature>